<name>A0A4R2B960_9BACI</name>
<dbReference type="AlphaFoldDB" id="A0A4R2B960"/>
<organism evidence="1 2">
    <name type="scientific">Mesobacillus foraminis</name>
    <dbReference type="NCBI Taxonomy" id="279826"/>
    <lineage>
        <taxon>Bacteria</taxon>
        <taxon>Bacillati</taxon>
        <taxon>Bacillota</taxon>
        <taxon>Bacilli</taxon>
        <taxon>Bacillales</taxon>
        <taxon>Bacillaceae</taxon>
        <taxon>Mesobacillus</taxon>
    </lineage>
</organism>
<dbReference type="EMBL" id="SLVV01000010">
    <property type="protein sequence ID" value="TCN22592.1"/>
    <property type="molecule type" value="Genomic_DNA"/>
</dbReference>
<sequence length="151" mass="18192">MKSMPFDYSLDFDQIDFREHPELYRVGRGEQGVLLVEPYKSEILPYWRFKTPEIARESSDKIYELFLTYKDQKDFVGMDMARKFLQMGYTRARRYTNYKGGRKYDEDGAVKERQNDPVKAESAAIFKEKWKQAREDEEYLAMKHEHQKKYG</sequence>
<accession>A0A4R2B960</accession>
<reference evidence="1 2" key="1">
    <citation type="journal article" date="2015" name="Stand. Genomic Sci.">
        <title>Genomic Encyclopedia of Bacterial and Archaeal Type Strains, Phase III: the genomes of soil and plant-associated and newly described type strains.</title>
        <authorList>
            <person name="Whitman W.B."/>
            <person name="Woyke T."/>
            <person name="Klenk H.P."/>
            <person name="Zhou Y."/>
            <person name="Lilburn T.G."/>
            <person name="Beck B.J."/>
            <person name="De Vos P."/>
            <person name="Vandamme P."/>
            <person name="Eisen J.A."/>
            <person name="Garrity G."/>
            <person name="Hugenholtz P."/>
            <person name="Kyrpides N.C."/>
        </authorList>
    </citation>
    <scope>NUCLEOTIDE SEQUENCE [LARGE SCALE GENOMIC DNA]</scope>
    <source>
        <strain evidence="1 2">CV53</strain>
    </source>
</reference>
<dbReference type="InterPro" id="IPR025494">
    <property type="entry name" value="DUF4385"/>
</dbReference>
<protein>
    <submittedName>
        <fullName evidence="1">Uncharacterized protein DUF4385</fullName>
    </submittedName>
</protein>
<dbReference type="Pfam" id="PF14328">
    <property type="entry name" value="DUF4385"/>
    <property type="match status" value="1"/>
</dbReference>
<gene>
    <name evidence="1" type="ORF">EV146_11076</name>
</gene>
<keyword evidence="2" id="KW-1185">Reference proteome</keyword>
<evidence type="ECO:0000313" key="1">
    <source>
        <dbReference type="EMBL" id="TCN22592.1"/>
    </source>
</evidence>
<dbReference type="Proteomes" id="UP000295689">
    <property type="component" value="Unassembled WGS sequence"/>
</dbReference>
<comment type="caution">
    <text evidence="1">The sequence shown here is derived from an EMBL/GenBank/DDBJ whole genome shotgun (WGS) entry which is preliminary data.</text>
</comment>
<proteinExistence type="predicted"/>
<evidence type="ECO:0000313" key="2">
    <source>
        <dbReference type="Proteomes" id="UP000295689"/>
    </source>
</evidence>